<dbReference type="Gene3D" id="2.60.40.10">
    <property type="entry name" value="Immunoglobulins"/>
    <property type="match status" value="1"/>
</dbReference>
<evidence type="ECO:0000256" key="4">
    <source>
        <dbReference type="ARBA" id="ARBA00022729"/>
    </source>
</evidence>
<dbReference type="GO" id="GO:0006508">
    <property type="term" value="P:proteolysis"/>
    <property type="evidence" value="ECO:0007669"/>
    <property type="project" value="UniProtKB-KW"/>
</dbReference>
<dbReference type="OrthoDB" id="6385856at2"/>
<feature type="signal peptide" evidence="9">
    <location>
        <begin position="1"/>
        <end position="32"/>
    </location>
</feature>
<keyword evidence="6" id="KW-0862">Zinc</keyword>
<dbReference type="RefSeq" id="WP_137091347.1">
    <property type="nucleotide sequence ID" value="NZ_CP028923.1"/>
</dbReference>
<protein>
    <recommendedName>
        <fullName evidence="10">Peptidase M43 pregnancy-associated plasma-A domain-containing protein</fullName>
    </recommendedName>
</protein>
<dbReference type="SUPFAM" id="SSF55486">
    <property type="entry name" value="Metalloproteases ('zincins'), catalytic domain"/>
    <property type="match status" value="1"/>
</dbReference>
<dbReference type="Pfam" id="PF05572">
    <property type="entry name" value="Peptidase_M43"/>
    <property type="match status" value="1"/>
</dbReference>
<dbReference type="GO" id="GO:0046872">
    <property type="term" value="F:metal ion binding"/>
    <property type="evidence" value="ECO:0007669"/>
    <property type="project" value="UniProtKB-KW"/>
</dbReference>
<sequence length="932" mass="105137">MIHRRFFKIRGNILKKILLLGCLFFGLFNTVAQQKVDECGIEIPDLETRELQASRFAQWQNSKAGQRNINEQYTIPVVFHLIEENDSISDAEIITLLNNLNDGFANAGMFNSVTEGVDTKIRFCLASKAPDGSKTNGITRMSSDYSDYDMDLEDPELKTKVQWDPRYYLNIWVVDKIYSEVISNYTGRTWWTRIPAAGYATLPYDTTQVYNKSDGIVIGVRSPDVLVHECGHYLGLLHTFTGGCYNQDCTVNGDMVCDTPPDDSMLEGCETNTCNTDTLSNYSNGNFYEDVPDMNSNFMDYSSGCGNAFTEGQAERMRFHLETYRIDLYMESPGNPLTCNDPCPEVSELYFDQKMEFPTPDDTVEFNAFGDGFINYEWYVEYLGNGSHNYSVVWEKGYVPDSLATETDSVLNYSFDETGKYRVYLKAWKDDPTCFSSYQRIVNVMCGVDARFYPDKRFIASKLPLSRFTEPVTFKNISTGANSYEWEIVHRGPAGRPDLPTYTTTDSVDLNYLFEEPGYYYITLKAFNGNCVDQTNTFILGVDDPTIDGIPSIMDVNCFNQDSALVELRVYNNGYDTVNVGTPVALYNKDPKQTDAELLAVFGLPEIVYGFDSADYHFVIGKEKLENDIFVVFNDSGKTSPPVTFPRPDENVYSFNTEYPQTGYAELKYDNNFDHLSFEIDSLRFAEDRWACLGSEIFLELDNEEIDSAGWYSYNNGDLGYGNPVSYDFNGPDTVVLSVKTIYGCEYYDTLQVHLSKPEVSVADSVLKVERGGSARLSARGASTYTWSPPDWLDDPFISSPRTTPEDPILYTVEGLDSLGCSDTAEVMVFVITTAHIPELFTPNGDGENDQLKVYGLEGVRDIQIRIFNRTGSLVFESDNPSLLSSSGWNGKWRGKEQPSGIYFWKVTGTYINGEPLLLNDGKESGAVHLIR</sequence>
<dbReference type="EMBL" id="CP028923">
    <property type="protein sequence ID" value="QCK15751.1"/>
    <property type="molecule type" value="Genomic_DNA"/>
</dbReference>
<dbReference type="KEGG" id="fpf:DCC35_13865"/>
<evidence type="ECO:0000256" key="1">
    <source>
        <dbReference type="ARBA" id="ARBA00008721"/>
    </source>
</evidence>
<keyword evidence="5" id="KW-0378">Hydrolase</keyword>
<accession>A0A4D7JJH6</accession>
<feature type="chain" id="PRO_5020953133" description="Peptidase M43 pregnancy-associated plasma-A domain-containing protein" evidence="9">
    <location>
        <begin position="33"/>
        <end position="932"/>
    </location>
</feature>
<dbReference type="PANTHER" id="PTHR47466:SF1">
    <property type="entry name" value="METALLOPROTEASE MEP1 (AFU_ORTHOLOGUE AFUA_1G07730)-RELATED"/>
    <property type="match status" value="1"/>
</dbReference>
<evidence type="ECO:0000256" key="9">
    <source>
        <dbReference type="SAM" id="SignalP"/>
    </source>
</evidence>
<proteinExistence type="inferred from homology"/>
<organism evidence="11 12">
    <name type="scientific">Mangrovivirga cuniculi</name>
    <dbReference type="NCBI Taxonomy" id="2715131"/>
    <lineage>
        <taxon>Bacteria</taxon>
        <taxon>Pseudomonadati</taxon>
        <taxon>Bacteroidota</taxon>
        <taxon>Cytophagia</taxon>
        <taxon>Cytophagales</taxon>
        <taxon>Mangrovivirgaceae</taxon>
        <taxon>Mangrovivirga</taxon>
    </lineage>
</organism>
<keyword evidence="12" id="KW-1185">Reference proteome</keyword>
<evidence type="ECO:0000259" key="10">
    <source>
        <dbReference type="Pfam" id="PF05572"/>
    </source>
</evidence>
<comment type="similarity">
    <text evidence="1">Belongs to the peptidase M43B family.</text>
</comment>
<feature type="domain" description="Peptidase M43 pregnancy-associated plasma-A" evidence="10">
    <location>
        <begin position="160"/>
        <end position="321"/>
    </location>
</feature>
<evidence type="ECO:0000313" key="11">
    <source>
        <dbReference type="EMBL" id="QCK15751.1"/>
    </source>
</evidence>
<evidence type="ECO:0000256" key="5">
    <source>
        <dbReference type="ARBA" id="ARBA00022801"/>
    </source>
</evidence>
<keyword evidence="2" id="KW-0645">Protease</keyword>
<keyword evidence="8" id="KW-1015">Disulfide bond</keyword>
<evidence type="ECO:0000256" key="7">
    <source>
        <dbReference type="ARBA" id="ARBA00023049"/>
    </source>
</evidence>
<dbReference type="NCBIfam" id="TIGR04131">
    <property type="entry name" value="Bac_Flav_CTERM"/>
    <property type="match status" value="1"/>
</dbReference>
<keyword evidence="7" id="KW-0482">Metalloprotease</keyword>
<reference evidence="11 12" key="1">
    <citation type="submission" date="2018-04" db="EMBL/GenBank/DDBJ databases">
        <title>Complete genome uncultured novel isolate.</title>
        <authorList>
            <person name="Merlino G."/>
        </authorList>
    </citation>
    <scope>NUCLEOTIDE SEQUENCE [LARGE SCALE GENOMIC DNA]</scope>
    <source>
        <strain evidence="12">R1DC9</strain>
    </source>
</reference>
<dbReference type="InterPro" id="IPR026341">
    <property type="entry name" value="T9SS_type_B"/>
</dbReference>
<evidence type="ECO:0000256" key="2">
    <source>
        <dbReference type="ARBA" id="ARBA00022670"/>
    </source>
</evidence>
<dbReference type="PANTHER" id="PTHR47466">
    <property type="match status" value="1"/>
</dbReference>
<dbReference type="InterPro" id="IPR024079">
    <property type="entry name" value="MetalloPept_cat_dom_sf"/>
</dbReference>
<evidence type="ECO:0000256" key="8">
    <source>
        <dbReference type="ARBA" id="ARBA00023157"/>
    </source>
</evidence>
<keyword evidence="4 9" id="KW-0732">Signal</keyword>
<evidence type="ECO:0000256" key="3">
    <source>
        <dbReference type="ARBA" id="ARBA00022723"/>
    </source>
</evidence>
<dbReference type="Gene3D" id="3.40.390.10">
    <property type="entry name" value="Collagenase (Catalytic Domain)"/>
    <property type="match status" value="1"/>
</dbReference>
<dbReference type="AlphaFoldDB" id="A0A4D7JJH6"/>
<dbReference type="InterPro" id="IPR013783">
    <property type="entry name" value="Ig-like_fold"/>
</dbReference>
<keyword evidence="3" id="KW-0479">Metal-binding</keyword>
<dbReference type="GO" id="GO:0008237">
    <property type="term" value="F:metallopeptidase activity"/>
    <property type="evidence" value="ECO:0007669"/>
    <property type="project" value="UniProtKB-KW"/>
</dbReference>
<dbReference type="Proteomes" id="UP000298616">
    <property type="component" value="Chromosome"/>
</dbReference>
<evidence type="ECO:0000256" key="6">
    <source>
        <dbReference type="ARBA" id="ARBA00022833"/>
    </source>
</evidence>
<name>A0A4D7JJH6_9BACT</name>
<evidence type="ECO:0000313" key="12">
    <source>
        <dbReference type="Proteomes" id="UP000298616"/>
    </source>
</evidence>
<dbReference type="Pfam" id="PF13585">
    <property type="entry name" value="CHU_C"/>
    <property type="match status" value="1"/>
</dbReference>
<gene>
    <name evidence="11" type="ORF">DCC35_13865</name>
</gene>
<dbReference type="InterPro" id="IPR008754">
    <property type="entry name" value="Peptidase_M43"/>
</dbReference>